<feature type="chain" id="PRO_5022040938" description="Ice-binding protein C-terminal domain-containing protein" evidence="1">
    <location>
        <begin position="22"/>
        <end position="267"/>
    </location>
</feature>
<protein>
    <recommendedName>
        <fullName evidence="2">Ice-binding protein C-terminal domain-containing protein</fullName>
    </recommendedName>
</protein>
<dbReference type="AlphaFoldDB" id="A0A517N350"/>
<dbReference type="RefSeq" id="WP_145063777.1">
    <property type="nucleotide sequence ID" value="NZ_CP036263.1"/>
</dbReference>
<name>A0A517N350_9BACT</name>
<proteinExistence type="predicted"/>
<dbReference type="EMBL" id="CP036263">
    <property type="protein sequence ID" value="QDT01569.1"/>
    <property type="molecule type" value="Genomic_DNA"/>
</dbReference>
<dbReference type="NCBIfam" id="TIGR02595">
    <property type="entry name" value="PEP_CTERM"/>
    <property type="match status" value="1"/>
</dbReference>
<dbReference type="KEGG" id="amob:HG15A2_49160"/>
<gene>
    <name evidence="3" type="ORF">HG15A2_49160</name>
</gene>
<evidence type="ECO:0000259" key="2">
    <source>
        <dbReference type="Pfam" id="PF07589"/>
    </source>
</evidence>
<evidence type="ECO:0000313" key="3">
    <source>
        <dbReference type="EMBL" id="QDT01569.1"/>
    </source>
</evidence>
<feature type="signal peptide" evidence="1">
    <location>
        <begin position="1"/>
        <end position="21"/>
    </location>
</feature>
<dbReference type="Proteomes" id="UP000319852">
    <property type="component" value="Chromosome"/>
</dbReference>
<evidence type="ECO:0000256" key="1">
    <source>
        <dbReference type="SAM" id="SignalP"/>
    </source>
</evidence>
<feature type="domain" description="Ice-binding protein C-terminal" evidence="2">
    <location>
        <begin position="225"/>
        <end position="246"/>
    </location>
</feature>
<dbReference type="InterPro" id="IPR013424">
    <property type="entry name" value="Ice-binding_C"/>
</dbReference>
<reference evidence="3 4" key="1">
    <citation type="submission" date="2019-02" db="EMBL/GenBank/DDBJ databases">
        <title>Deep-cultivation of Planctomycetes and their phenomic and genomic characterization uncovers novel biology.</title>
        <authorList>
            <person name="Wiegand S."/>
            <person name="Jogler M."/>
            <person name="Boedeker C."/>
            <person name="Pinto D."/>
            <person name="Vollmers J."/>
            <person name="Rivas-Marin E."/>
            <person name="Kohn T."/>
            <person name="Peeters S.H."/>
            <person name="Heuer A."/>
            <person name="Rast P."/>
            <person name="Oberbeckmann S."/>
            <person name="Bunk B."/>
            <person name="Jeske O."/>
            <person name="Meyerdierks A."/>
            <person name="Storesund J.E."/>
            <person name="Kallscheuer N."/>
            <person name="Luecker S."/>
            <person name="Lage O.M."/>
            <person name="Pohl T."/>
            <person name="Merkel B.J."/>
            <person name="Hornburger P."/>
            <person name="Mueller R.-W."/>
            <person name="Bruemmer F."/>
            <person name="Labrenz M."/>
            <person name="Spormann A.M."/>
            <person name="Op den Camp H."/>
            <person name="Overmann J."/>
            <person name="Amann R."/>
            <person name="Jetten M.S.M."/>
            <person name="Mascher T."/>
            <person name="Medema M.H."/>
            <person name="Devos D.P."/>
            <person name="Kaster A.-K."/>
            <person name="Ovreas L."/>
            <person name="Rohde M."/>
            <person name="Galperin M.Y."/>
            <person name="Jogler C."/>
        </authorList>
    </citation>
    <scope>NUCLEOTIDE SEQUENCE [LARGE SCALE GENOMIC DNA]</scope>
    <source>
        <strain evidence="3 4">HG15A2</strain>
    </source>
</reference>
<dbReference type="Pfam" id="PF07589">
    <property type="entry name" value="PEP-CTERM"/>
    <property type="match status" value="1"/>
</dbReference>
<keyword evidence="1" id="KW-0732">Signal</keyword>
<accession>A0A517N350</accession>
<organism evidence="3 4">
    <name type="scientific">Adhaeretor mobilis</name>
    <dbReference type="NCBI Taxonomy" id="1930276"/>
    <lineage>
        <taxon>Bacteria</taxon>
        <taxon>Pseudomonadati</taxon>
        <taxon>Planctomycetota</taxon>
        <taxon>Planctomycetia</taxon>
        <taxon>Pirellulales</taxon>
        <taxon>Lacipirellulaceae</taxon>
        <taxon>Adhaeretor</taxon>
    </lineage>
</organism>
<evidence type="ECO:0000313" key="4">
    <source>
        <dbReference type="Proteomes" id="UP000319852"/>
    </source>
</evidence>
<keyword evidence="4" id="KW-1185">Reference proteome</keyword>
<sequence precursor="true">MRSTILASLAITLVCAANAHAVISTFNDKTSYDAYAAGRVLIGVEDFEQSTLPSNGSSNTAPNDFSPLSNPLTQAVENGMFPAGLIQPLTIQAVTIGDISIGDTTPLVGDVLASFPVGGFGTTPYASDVVLPNAGSAAIEIIFNSSNISAVGFNPIKNNSVVGSANVYAFDTLGNAIGSAYPTTADSLGTQFFGIGIDSGPFIGRIVIDSTSGGAIGVDNISISAIPEPSSYALLGLVTLVLGGRRALGNAGYSVKKRISRRHSASH</sequence>